<dbReference type="Proteomes" id="UP001151532">
    <property type="component" value="Chromosome 7"/>
</dbReference>
<sequence>MPLLNPSSKMFQPFSATIPLRLVYQVPNKLKFEKFKQDMEMEFQSLMVSKRRKLPHTAFALHFLCFLESLIPCTSLELLKLCMTKNLCISSIA</sequence>
<dbReference type="AlphaFoldDB" id="A0A9Q0V1Z7"/>
<gene>
    <name evidence="1" type="ORF">OIU79_000708</name>
</gene>
<accession>A0A9Q0V1Z7</accession>
<reference evidence="1" key="2">
    <citation type="journal article" date="2023" name="Int. J. Mol. Sci.">
        <title>De Novo Assembly and Annotation of 11 Diverse Shrub Willow (Salix) Genomes Reveals Novel Gene Organization in Sex-Linked Regions.</title>
        <authorList>
            <person name="Hyden B."/>
            <person name="Feng K."/>
            <person name="Yates T.B."/>
            <person name="Jawdy S."/>
            <person name="Cereghino C."/>
            <person name="Smart L.B."/>
            <person name="Muchero W."/>
        </authorList>
    </citation>
    <scope>NUCLEOTIDE SEQUENCE</scope>
    <source>
        <tissue evidence="1">Shoot tip</tissue>
    </source>
</reference>
<evidence type="ECO:0000313" key="1">
    <source>
        <dbReference type="EMBL" id="KAJ6740645.1"/>
    </source>
</evidence>
<reference evidence="1" key="1">
    <citation type="submission" date="2022-11" db="EMBL/GenBank/DDBJ databases">
        <authorList>
            <person name="Hyden B.L."/>
            <person name="Feng K."/>
            <person name="Yates T."/>
            <person name="Jawdy S."/>
            <person name="Smart L.B."/>
            <person name="Muchero W."/>
        </authorList>
    </citation>
    <scope>NUCLEOTIDE SEQUENCE</scope>
    <source>
        <tissue evidence="1">Shoot tip</tissue>
    </source>
</reference>
<protein>
    <submittedName>
        <fullName evidence="1">Uncharacterized protein</fullName>
    </submittedName>
</protein>
<evidence type="ECO:0000313" key="2">
    <source>
        <dbReference type="Proteomes" id="UP001151532"/>
    </source>
</evidence>
<keyword evidence="2" id="KW-1185">Reference proteome</keyword>
<comment type="caution">
    <text evidence="1">The sequence shown here is derived from an EMBL/GenBank/DDBJ whole genome shotgun (WGS) entry which is preliminary data.</text>
</comment>
<proteinExistence type="predicted"/>
<dbReference type="EMBL" id="JAPFFK010000010">
    <property type="protein sequence ID" value="KAJ6740645.1"/>
    <property type="molecule type" value="Genomic_DNA"/>
</dbReference>
<organism evidence="1 2">
    <name type="scientific">Salix purpurea</name>
    <name type="common">Purple osier willow</name>
    <dbReference type="NCBI Taxonomy" id="77065"/>
    <lineage>
        <taxon>Eukaryota</taxon>
        <taxon>Viridiplantae</taxon>
        <taxon>Streptophyta</taxon>
        <taxon>Embryophyta</taxon>
        <taxon>Tracheophyta</taxon>
        <taxon>Spermatophyta</taxon>
        <taxon>Magnoliopsida</taxon>
        <taxon>eudicotyledons</taxon>
        <taxon>Gunneridae</taxon>
        <taxon>Pentapetalae</taxon>
        <taxon>rosids</taxon>
        <taxon>fabids</taxon>
        <taxon>Malpighiales</taxon>
        <taxon>Salicaceae</taxon>
        <taxon>Saliceae</taxon>
        <taxon>Salix</taxon>
    </lineage>
</organism>
<name>A0A9Q0V1Z7_SALPP</name>